<evidence type="ECO:0000256" key="7">
    <source>
        <dbReference type="ARBA" id="ARBA00022840"/>
    </source>
</evidence>
<dbReference type="Gene3D" id="1.20.58.180">
    <property type="entry name" value="Class II aaRS and biotin synthetases, domain 2"/>
    <property type="match status" value="1"/>
</dbReference>
<evidence type="ECO:0000256" key="5">
    <source>
        <dbReference type="ARBA" id="ARBA00022598"/>
    </source>
</evidence>
<dbReference type="InterPro" id="IPR045864">
    <property type="entry name" value="aa-tRNA-synth_II/BPL/LPL"/>
</dbReference>
<dbReference type="GO" id="GO:0004814">
    <property type="term" value="F:arginine-tRNA ligase activity"/>
    <property type="evidence" value="ECO:0007669"/>
    <property type="project" value="InterPro"/>
</dbReference>
<evidence type="ECO:0000256" key="1">
    <source>
        <dbReference type="ARBA" id="ARBA00004496"/>
    </source>
</evidence>
<evidence type="ECO:0000313" key="12">
    <source>
        <dbReference type="EMBL" id="VAX34213.1"/>
    </source>
</evidence>
<dbReference type="CDD" id="cd00733">
    <property type="entry name" value="GlyRS_alpha_core"/>
    <property type="match status" value="1"/>
</dbReference>
<dbReference type="PROSITE" id="PS50861">
    <property type="entry name" value="AA_TRNA_LIGASE_II_GLYAB"/>
    <property type="match status" value="2"/>
</dbReference>
<dbReference type="AlphaFoldDB" id="A0A3B1DBJ4"/>
<dbReference type="Gene3D" id="3.30.930.10">
    <property type="entry name" value="Bira Bifunctional Protein, Domain 2"/>
    <property type="match status" value="1"/>
</dbReference>
<comment type="similarity">
    <text evidence="2">Belongs to the class-II aminoacyl-tRNA synthetase family.</text>
</comment>
<dbReference type="InterPro" id="IPR008909">
    <property type="entry name" value="DALR_anticod-bd"/>
</dbReference>
<keyword evidence="7" id="KW-0067">ATP-binding</keyword>
<sequence length="1006" mass="114851">MYFQEIIINLNKYWADRGCLLLQPYDVEVGAGTFHPATFLRVLGPEPWRVAYVEPSRRPTDGRYGENPNRLQHYYQYQVILKPSPLDSQDIYLESLRALGLDPAKHDIRFVEDDWESPTLGAWGLGWEVWLDGMEITQFTYFQQVGGIDLRPVSVEITYGLERIAMYIQGVDSVFDIQWAEGIRYGELYHQDEVEFSKFNFDYADIDLLRRLFDDYEKESKRLIDYGLVLPSYEFCLKCSHAFNLLDARGAFSVTERTGYMARVRGLAKIVAESYFRQREEMGFPLMQLKIEDWELKTEEKEQPTIVNHQPSIADHQSLVFEIGAEEIPARFLPGMISQLKNLCEEALKSLSIEFSEIQVYGTPRRLSLILRGLPQRQSSVRKVVFGPPKNVAFDEKGAPTKAATGFAVSQGVDVESLKIEKKGKGEYVVAIIEKEGRPVRELLPDILKNITLSLHFPKSMRWGDGSFRFVRPVHWILAVMDGDVIDLEIDGLQSSNRTWGHRFLSPGPVKIHGADEYMGLLEESFVVVDQARRREEIRESVKRLSETAGGRAVEDEELLETVTFLVEYPNAVLCLFSEEYLRLPKELLITVMRDHQKYFAIQRGDGTLLNRFVVVGNTGQENEGAVRSGAERVIRARFEDARFYYEDDLKRPLSDRLEDLKRVTFQEKLGSLYDKVQRVCRVASGLSVLVPHASEKIKRAALLSKCDLITGVVREFPELQGLMGKYYALHRGEDAEVAEAIYEQYFPTHAGGDLPSTDTGAVLSISDRIDNVVTFFSIGLKPSGSEDPFALRRQALGVISLLINRGFDISIEELLQIVFNGPWKTDVANTDTLKEDVLEFFLQRLEPLFISEGYSHDTVQAVMEKSKILPLVRVKEIMDAVELFKKEPVYNETLIALKRVFNILKGLREPLAGEVDEGLFMHEEEKVLYQKAGEIAEEVRVSVERFDYLKALLLIGGLRGPINVFFDNVLVMDENERVRLNRLCLLAMINRIASGFMDISKLQEL</sequence>
<dbReference type="GO" id="GO:0005524">
    <property type="term" value="F:ATP binding"/>
    <property type="evidence" value="ECO:0007669"/>
    <property type="project" value="UniProtKB-KW"/>
</dbReference>
<reference evidence="12" key="1">
    <citation type="submission" date="2018-06" db="EMBL/GenBank/DDBJ databases">
        <authorList>
            <person name="Zhirakovskaya E."/>
        </authorList>
    </citation>
    <scope>NUCLEOTIDE SEQUENCE</scope>
</reference>
<evidence type="ECO:0000256" key="9">
    <source>
        <dbReference type="ARBA" id="ARBA00023146"/>
    </source>
</evidence>
<dbReference type="GO" id="GO:0004820">
    <property type="term" value="F:glycine-tRNA ligase activity"/>
    <property type="evidence" value="ECO:0007669"/>
    <property type="project" value="UniProtKB-EC"/>
</dbReference>
<feature type="domain" description="DALR anticodon binding" evidence="11">
    <location>
        <begin position="896"/>
        <end position="994"/>
    </location>
</feature>
<evidence type="ECO:0000259" key="11">
    <source>
        <dbReference type="Pfam" id="PF05746"/>
    </source>
</evidence>
<dbReference type="NCBIfam" id="TIGR00211">
    <property type="entry name" value="glyS"/>
    <property type="match status" value="1"/>
</dbReference>
<dbReference type="EMBL" id="UOGI01000272">
    <property type="protein sequence ID" value="VAX34213.1"/>
    <property type="molecule type" value="Genomic_DNA"/>
</dbReference>
<accession>A0A3B1DBJ4</accession>
<gene>
    <name evidence="12" type="ORF">MNBD_NITROSPIRAE03-1543</name>
</gene>
<keyword evidence="9 12" id="KW-0030">Aminoacyl-tRNA synthetase</keyword>
<dbReference type="EC" id="6.1.1.14" evidence="3"/>
<dbReference type="GO" id="GO:0006420">
    <property type="term" value="P:arginyl-tRNA aminoacylation"/>
    <property type="evidence" value="ECO:0007669"/>
    <property type="project" value="InterPro"/>
</dbReference>
<dbReference type="HAMAP" id="MF_00254">
    <property type="entry name" value="Gly_tRNA_synth_alpha"/>
    <property type="match status" value="1"/>
</dbReference>
<evidence type="ECO:0000256" key="10">
    <source>
        <dbReference type="ARBA" id="ARBA00047937"/>
    </source>
</evidence>
<dbReference type="Pfam" id="PF02092">
    <property type="entry name" value="tRNA_synt_2f"/>
    <property type="match status" value="1"/>
</dbReference>
<dbReference type="SUPFAM" id="SSF109604">
    <property type="entry name" value="HD-domain/PDEase-like"/>
    <property type="match status" value="1"/>
</dbReference>
<keyword evidence="6" id="KW-0547">Nucleotide-binding</keyword>
<dbReference type="PRINTS" id="PR01044">
    <property type="entry name" value="TRNASYNTHGA"/>
</dbReference>
<dbReference type="PANTHER" id="PTHR30075">
    <property type="entry name" value="GLYCYL-TRNA SYNTHETASE"/>
    <property type="match status" value="1"/>
</dbReference>
<evidence type="ECO:0000256" key="8">
    <source>
        <dbReference type="ARBA" id="ARBA00022917"/>
    </source>
</evidence>
<dbReference type="InterPro" id="IPR002310">
    <property type="entry name" value="Gly-tRNA_ligase_asu"/>
</dbReference>
<keyword evidence="8" id="KW-0648">Protein biosynthesis</keyword>
<evidence type="ECO:0000256" key="6">
    <source>
        <dbReference type="ARBA" id="ARBA00022741"/>
    </source>
</evidence>
<dbReference type="InterPro" id="IPR006194">
    <property type="entry name" value="Gly-tRNA-synth_heterodimer"/>
</dbReference>
<dbReference type="NCBIfam" id="TIGR00388">
    <property type="entry name" value="glyQ"/>
    <property type="match status" value="1"/>
</dbReference>
<dbReference type="NCBIfam" id="NF006827">
    <property type="entry name" value="PRK09348.1"/>
    <property type="match status" value="1"/>
</dbReference>
<organism evidence="12">
    <name type="scientific">hydrothermal vent metagenome</name>
    <dbReference type="NCBI Taxonomy" id="652676"/>
    <lineage>
        <taxon>unclassified sequences</taxon>
        <taxon>metagenomes</taxon>
        <taxon>ecological metagenomes</taxon>
    </lineage>
</organism>
<dbReference type="Pfam" id="PF05746">
    <property type="entry name" value="DALR_1"/>
    <property type="match status" value="1"/>
</dbReference>
<name>A0A3B1DBJ4_9ZZZZ</name>
<keyword evidence="4" id="KW-0963">Cytoplasm</keyword>
<protein>
    <recommendedName>
        <fullName evidence="3">glycine--tRNA ligase</fullName>
        <ecNumber evidence="3">6.1.1.14</ecNumber>
    </recommendedName>
</protein>
<evidence type="ECO:0000256" key="3">
    <source>
        <dbReference type="ARBA" id="ARBA00012829"/>
    </source>
</evidence>
<dbReference type="FunFam" id="3.30.930.10:FF:000006">
    <property type="entry name" value="Glycine--tRNA ligase alpha subunit"/>
    <property type="match status" value="1"/>
</dbReference>
<dbReference type="Pfam" id="PF02091">
    <property type="entry name" value="tRNA-synt_2e"/>
    <property type="match status" value="1"/>
</dbReference>
<dbReference type="GO" id="GO:0005829">
    <property type="term" value="C:cytosol"/>
    <property type="evidence" value="ECO:0007669"/>
    <property type="project" value="TreeGrafter"/>
</dbReference>
<dbReference type="GO" id="GO:0006426">
    <property type="term" value="P:glycyl-tRNA aminoacylation"/>
    <property type="evidence" value="ECO:0007669"/>
    <property type="project" value="InterPro"/>
</dbReference>
<evidence type="ECO:0000256" key="2">
    <source>
        <dbReference type="ARBA" id="ARBA00008226"/>
    </source>
</evidence>
<dbReference type="SUPFAM" id="SSF55681">
    <property type="entry name" value="Class II aaRS and biotin synthetases"/>
    <property type="match status" value="1"/>
</dbReference>
<dbReference type="InterPro" id="IPR015944">
    <property type="entry name" value="Gly-tRNA-synth_bsu"/>
</dbReference>
<dbReference type="HAMAP" id="MF_00255">
    <property type="entry name" value="Gly_tRNA_synth_beta"/>
    <property type="match status" value="1"/>
</dbReference>
<keyword evidence="5 12" id="KW-0436">Ligase</keyword>
<comment type="catalytic activity">
    <reaction evidence="10">
        <text>tRNA(Gly) + glycine + ATP = glycyl-tRNA(Gly) + AMP + diphosphate</text>
        <dbReference type="Rhea" id="RHEA:16013"/>
        <dbReference type="Rhea" id="RHEA-COMP:9664"/>
        <dbReference type="Rhea" id="RHEA-COMP:9683"/>
        <dbReference type="ChEBI" id="CHEBI:30616"/>
        <dbReference type="ChEBI" id="CHEBI:33019"/>
        <dbReference type="ChEBI" id="CHEBI:57305"/>
        <dbReference type="ChEBI" id="CHEBI:78442"/>
        <dbReference type="ChEBI" id="CHEBI:78522"/>
        <dbReference type="ChEBI" id="CHEBI:456215"/>
        <dbReference type="EC" id="6.1.1.14"/>
    </reaction>
</comment>
<comment type="subcellular location">
    <subcellularLocation>
        <location evidence="1">Cytoplasm</location>
    </subcellularLocation>
</comment>
<proteinExistence type="inferred from homology"/>
<dbReference type="PANTHER" id="PTHR30075:SF2">
    <property type="entry name" value="GLYCINE--TRNA LIGASE, CHLOROPLASTIC_MITOCHONDRIAL 2"/>
    <property type="match status" value="1"/>
</dbReference>
<evidence type="ECO:0000256" key="4">
    <source>
        <dbReference type="ARBA" id="ARBA00022490"/>
    </source>
</evidence>